<organism evidence="1">
    <name type="scientific">Myoviridae sp. ctiBE32</name>
    <dbReference type="NCBI Taxonomy" id="2826685"/>
    <lineage>
        <taxon>Viruses</taxon>
        <taxon>Duplodnaviria</taxon>
        <taxon>Heunggongvirae</taxon>
        <taxon>Uroviricota</taxon>
        <taxon>Caudoviricetes</taxon>
    </lineage>
</organism>
<accession>A0A8S5N7R2</accession>
<keyword evidence="1" id="KW-0862">Zinc</keyword>
<name>A0A8S5N7R2_9CAUD</name>
<reference evidence="1" key="1">
    <citation type="journal article" date="2021" name="Proc. Natl. Acad. Sci. U.S.A.">
        <title>A Catalog of Tens of Thousands of Viruses from Human Metagenomes Reveals Hidden Associations with Chronic Diseases.</title>
        <authorList>
            <person name="Tisza M.J."/>
            <person name="Buck C.B."/>
        </authorList>
    </citation>
    <scope>NUCLEOTIDE SEQUENCE</scope>
    <source>
        <strain evidence="1">CtiBE32</strain>
    </source>
</reference>
<dbReference type="EMBL" id="BK015088">
    <property type="protein sequence ID" value="DAD90540.1"/>
    <property type="molecule type" value="Genomic_DNA"/>
</dbReference>
<proteinExistence type="predicted"/>
<sequence>MKIKRMIKQLLCAHRWECHAVSYSEGTVSRYYQCPKCGKRTKMVYGPYRKGTM</sequence>
<keyword evidence="1" id="KW-0863">Zinc-finger</keyword>
<dbReference type="GO" id="GO:0008270">
    <property type="term" value="F:zinc ion binding"/>
    <property type="evidence" value="ECO:0007669"/>
    <property type="project" value="UniProtKB-KW"/>
</dbReference>
<keyword evidence="1" id="KW-0479">Metal-binding</keyword>
<protein>
    <submittedName>
        <fullName evidence="1">C2H2 type zinc-finger protein</fullName>
    </submittedName>
</protein>
<evidence type="ECO:0000313" key="1">
    <source>
        <dbReference type="EMBL" id="DAD90540.1"/>
    </source>
</evidence>